<gene>
    <name evidence="2" type="ORF">A7U43_19545</name>
</gene>
<dbReference type="EMBL" id="CP015596">
    <property type="protein sequence ID" value="ANE81184.1"/>
    <property type="molecule type" value="Genomic_DNA"/>
</dbReference>
<protein>
    <recommendedName>
        <fullName evidence="4">DUF5642 domain-containing protein</fullName>
    </recommendedName>
</protein>
<organism evidence="2 3">
    <name type="scientific">Mycobacterium adipatum</name>
    <dbReference type="NCBI Taxonomy" id="1682113"/>
    <lineage>
        <taxon>Bacteria</taxon>
        <taxon>Bacillati</taxon>
        <taxon>Actinomycetota</taxon>
        <taxon>Actinomycetes</taxon>
        <taxon>Mycobacteriales</taxon>
        <taxon>Mycobacteriaceae</taxon>
        <taxon>Mycobacterium</taxon>
    </lineage>
</organism>
<feature type="signal peptide" evidence="1">
    <location>
        <begin position="1"/>
        <end position="24"/>
    </location>
</feature>
<dbReference type="Proteomes" id="UP000077143">
    <property type="component" value="Chromosome"/>
</dbReference>
<keyword evidence="1" id="KW-0732">Signal</keyword>
<reference evidence="2 3" key="1">
    <citation type="submission" date="2016-05" db="EMBL/GenBank/DDBJ databases">
        <title>Complete genome sequence of a phthalic acid esters degrading Mycobacterium sp. YC-RL4.</title>
        <authorList>
            <person name="Ren L."/>
            <person name="Fan S."/>
            <person name="Ruth N."/>
            <person name="Jia Y."/>
            <person name="Wang J."/>
            <person name="Qiao C."/>
        </authorList>
    </citation>
    <scope>NUCLEOTIDE SEQUENCE [LARGE SCALE GENOMIC DNA]</scope>
    <source>
        <strain evidence="2 3">YC-RL4</strain>
    </source>
</reference>
<dbReference type="RefSeq" id="WP_067998560.1">
    <property type="nucleotide sequence ID" value="NZ_CP015596.1"/>
</dbReference>
<evidence type="ECO:0008006" key="4">
    <source>
        <dbReference type="Google" id="ProtNLM"/>
    </source>
</evidence>
<proteinExistence type="predicted"/>
<evidence type="ECO:0000313" key="3">
    <source>
        <dbReference type="Proteomes" id="UP000077143"/>
    </source>
</evidence>
<dbReference type="OrthoDB" id="4761168at2"/>
<sequence>MIRRLPVLLVVMAVLTGCSSAVQGSPTWPGERLERVLLSAADFPPGVQFDRVIENPGQPDGAGAPPAMLSDPPGCSEGFTKVITASAERGPGSAAKYTVSYDGARMLVTVLSWPLDMAGLEATAQRCAHFDTYFDRSAAPIPMTTERLDTERPDALVYQQTMDLTGTKSSVWFSFENVDSMAVFAVAFPTPNPAISVKATLPQTFLDVTGKQAQRLAMP</sequence>
<accession>A0A172UQX3</accession>
<name>A0A172UQX3_9MYCO</name>
<dbReference type="PROSITE" id="PS51257">
    <property type="entry name" value="PROKAR_LIPOPROTEIN"/>
    <property type="match status" value="1"/>
</dbReference>
<feature type="chain" id="PRO_5008002315" description="DUF5642 domain-containing protein" evidence="1">
    <location>
        <begin position="25"/>
        <end position="219"/>
    </location>
</feature>
<dbReference type="STRING" id="1682113.A7U43_19545"/>
<evidence type="ECO:0000313" key="2">
    <source>
        <dbReference type="EMBL" id="ANE81184.1"/>
    </source>
</evidence>
<dbReference type="KEGG" id="madi:A7U43_19545"/>
<evidence type="ECO:0000256" key="1">
    <source>
        <dbReference type="SAM" id="SignalP"/>
    </source>
</evidence>
<keyword evidence="3" id="KW-1185">Reference proteome</keyword>
<dbReference type="AlphaFoldDB" id="A0A172UQX3"/>